<feature type="compositionally biased region" description="Basic and acidic residues" evidence="1">
    <location>
        <begin position="480"/>
        <end position="496"/>
    </location>
</feature>
<dbReference type="InterPro" id="IPR000717">
    <property type="entry name" value="PCI_dom"/>
</dbReference>
<sequence length="608" mass="69605">MSDEEDFLSEESYEFEFEDDDDADIQEDNVTEQDSIEKEYYYAKGLKEDSEADAITKFILLIKRANPEEDTEWIFKSYKQLAKLSYQQRKYDDVLEYISLLVALIPNLGGNYAEESINKLLSRYGSSNNTAFVSKMFDIIVSYLDTSSGSGVSGQRLWLKININRLNNSLECGDWAQCKQLIEGINARLEDVSELTKNSYGLEVIAAEISYTMRTGSDLAKLSELYQKSRGVNAAITHPRVMGVIRECGATIQFYRKNYDKARVEFYECFKNYDEAGSVTKKKILKYLSLCSLLTEEEVNPFESQETQIYALLPEYHNLIELTKCYERQDLHGFLDTVKRIHDTNDELSFDKIFQHSEKRILHNLKVKILVNYLGAYSVVRYDSIIRKLLLSGDEELEQLIVSMVNSGVGVNARINFRERYIEVPSELSTSILPTGLDAQVVCTNRRILNMIKFHGIFGPETVLKSKEDKSLTAAVTSPDDGKTTPEVDNKEEEQKASSLLKQEEEWLQYMKSAFPRKIQNVVSQKEQIFSEQQEDSKQAAQNSEENPEKQAAEESTTAGILGSSLDFGDGNEDEEEDTPTTKLDLLETWTHLLYNEVFYARNEMLKN</sequence>
<dbReference type="Proteomes" id="UP000182259">
    <property type="component" value="Chromosome IV"/>
</dbReference>
<feature type="region of interest" description="Disordered" evidence="1">
    <location>
        <begin position="1"/>
        <end position="30"/>
    </location>
</feature>
<dbReference type="InterPro" id="IPR050871">
    <property type="entry name" value="26S_Proteasome/COP9_Components"/>
</dbReference>
<feature type="region of interest" description="Disordered" evidence="1">
    <location>
        <begin position="469"/>
        <end position="499"/>
    </location>
</feature>
<proteinExistence type="predicted"/>
<dbReference type="PROSITE" id="PS50250">
    <property type="entry name" value="PCI"/>
    <property type="match status" value="1"/>
</dbReference>
<evidence type="ECO:0000313" key="3">
    <source>
        <dbReference type="EMBL" id="SGZ56203.1"/>
    </source>
</evidence>
<feature type="domain" description="PCI" evidence="2">
    <location>
        <begin position="255"/>
        <end position="429"/>
    </location>
</feature>
<dbReference type="SMART" id="SM00753">
    <property type="entry name" value="PAM"/>
    <property type="match status" value="1"/>
</dbReference>
<feature type="compositionally biased region" description="Acidic residues" evidence="1">
    <location>
        <begin position="570"/>
        <end position="579"/>
    </location>
</feature>
<dbReference type="PANTHER" id="PTHR10678">
    <property type="entry name" value="26S PROTEASOME NON-ATPASE REGULATORY SUBUNIT 11/COP9 SIGNALOSOME COMPLEX SUBUNIT 2"/>
    <property type="match status" value="1"/>
</dbReference>
<dbReference type="Gene3D" id="1.25.40.570">
    <property type="match status" value="1"/>
</dbReference>
<evidence type="ECO:0000256" key="1">
    <source>
        <dbReference type="SAM" id="MobiDB-lite"/>
    </source>
</evidence>
<dbReference type="AlphaFoldDB" id="A0A1L0BY71"/>
<name>A0A1L0BY71_9ASCO</name>
<gene>
    <name evidence="3" type="ORF">SAMEA4029009_CIC11G00000005542</name>
</gene>
<feature type="region of interest" description="Disordered" evidence="1">
    <location>
        <begin position="526"/>
        <end position="581"/>
    </location>
</feature>
<dbReference type="EMBL" id="LT635767">
    <property type="protein sequence ID" value="SGZ56203.1"/>
    <property type="molecule type" value="Genomic_DNA"/>
</dbReference>
<organism evidence="3 4">
    <name type="scientific">Sungouiella intermedia</name>
    <dbReference type="NCBI Taxonomy" id="45354"/>
    <lineage>
        <taxon>Eukaryota</taxon>
        <taxon>Fungi</taxon>
        <taxon>Dikarya</taxon>
        <taxon>Ascomycota</taxon>
        <taxon>Saccharomycotina</taxon>
        <taxon>Pichiomycetes</taxon>
        <taxon>Metschnikowiaceae</taxon>
        <taxon>Sungouiella</taxon>
    </lineage>
</organism>
<evidence type="ECO:0000259" key="2">
    <source>
        <dbReference type="PROSITE" id="PS50250"/>
    </source>
</evidence>
<reference evidence="3 4" key="1">
    <citation type="submission" date="2016-10" db="EMBL/GenBank/DDBJ databases">
        <authorList>
            <person name="de Groot N.N."/>
        </authorList>
    </citation>
    <scope>NUCLEOTIDE SEQUENCE [LARGE SCALE GENOMIC DNA]</scope>
    <source>
        <strain evidence="3 4">PYCC 4715</strain>
    </source>
</reference>
<accession>A0A1L0BY71</accession>
<protein>
    <submittedName>
        <fullName evidence="3">CIC11C00000005542</fullName>
    </submittedName>
</protein>
<evidence type="ECO:0000313" key="4">
    <source>
        <dbReference type="Proteomes" id="UP000182259"/>
    </source>
</evidence>